<name>A0ABU9L8Y0_9XANT</name>
<proteinExistence type="predicted"/>
<accession>A0ABU9L8Y0</accession>
<protein>
    <recommendedName>
        <fullName evidence="4">DUF4019 domain-containing protein</fullName>
    </recommendedName>
</protein>
<gene>
    <name evidence="2" type="ORF">PIQ37_06985</name>
</gene>
<evidence type="ECO:0000313" key="3">
    <source>
        <dbReference type="Proteomes" id="UP001486626"/>
    </source>
</evidence>
<comment type="caution">
    <text evidence="2">The sequence shown here is derived from an EMBL/GenBank/DDBJ whole genome shotgun (WGS) entry which is preliminary data.</text>
</comment>
<keyword evidence="3" id="KW-1185">Reference proteome</keyword>
<dbReference type="EMBL" id="JAQJCQ010000004">
    <property type="protein sequence ID" value="MEL4891164.1"/>
    <property type="molecule type" value="Genomic_DNA"/>
</dbReference>
<feature type="compositionally biased region" description="Low complexity" evidence="1">
    <location>
        <begin position="36"/>
        <end position="53"/>
    </location>
</feature>
<evidence type="ECO:0008006" key="4">
    <source>
        <dbReference type="Google" id="ProtNLM"/>
    </source>
</evidence>
<dbReference type="RefSeq" id="WP_342072897.1">
    <property type="nucleotide sequence ID" value="NZ_JAQJCQ010000004.1"/>
</dbReference>
<evidence type="ECO:0000256" key="1">
    <source>
        <dbReference type="SAM" id="MobiDB-lite"/>
    </source>
</evidence>
<reference evidence="2 3" key="1">
    <citation type="journal article" date="2024" name="FEMS Microbiol. Lett.">
        <title>Xanthomonas protegens sp. nov., a novel rice seed-associated bacterium, provides in vivo protection against X. oryzae pv. oryzae, the bacterial leaf blight pathogen.</title>
        <authorList>
            <person name="Rana R."/>
            <person name="Sharma A."/>
            <person name="Madhavan V.N."/>
            <person name="Korpole S."/>
            <person name="Sonti R.V."/>
            <person name="Patel H.K."/>
            <person name="Patil P.B."/>
        </authorList>
    </citation>
    <scope>NUCLEOTIDE SEQUENCE [LARGE SCALE GENOMIC DNA]</scope>
    <source>
        <strain evidence="2 3">PPL118</strain>
    </source>
</reference>
<sequence length="235" mass="24933">MRRVFAGLSVLLLAVGAFLLWQRPPAATRSQPGTVASAAAAEGEARAAGAKARSGTDLPGAEETSPDTTEALPAPQDRPPAAAAEMAFLTGKSIDGDTAMHVIGGKDFDLILQKVASQAESDGMAKSRTYRRNFSDYLREADPGFALKDVACGTHVCMASASNAHLGDAQFSTAVQAMAGAVDTPMYSIVMQTLPDPAMPGAYLYRLIFTTDPSMASISMQSQLTRHRWAQRRWP</sequence>
<feature type="region of interest" description="Disordered" evidence="1">
    <location>
        <begin position="28"/>
        <end position="77"/>
    </location>
</feature>
<evidence type="ECO:0000313" key="2">
    <source>
        <dbReference type="EMBL" id="MEL4891164.1"/>
    </source>
</evidence>
<dbReference type="Proteomes" id="UP001486626">
    <property type="component" value="Unassembled WGS sequence"/>
</dbReference>
<organism evidence="2 3">
    <name type="scientific">Xanthomonas protegens</name>
    <dbReference type="NCBI Taxonomy" id="3380705"/>
    <lineage>
        <taxon>Bacteria</taxon>
        <taxon>Pseudomonadati</taxon>
        <taxon>Pseudomonadota</taxon>
        <taxon>Gammaproteobacteria</taxon>
        <taxon>Lysobacterales</taxon>
        <taxon>Lysobacteraceae</taxon>
        <taxon>Xanthomonas</taxon>
    </lineage>
</organism>